<feature type="region of interest" description="Disordered" evidence="1">
    <location>
        <begin position="1"/>
        <end position="27"/>
    </location>
</feature>
<gene>
    <name evidence="2" type="ORF">IEE83_17640</name>
</gene>
<accession>A0ABR9WDZ0</accession>
<name>A0ABR9WDZ0_9BACT</name>
<evidence type="ECO:0000313" key="3">
    <source>
        <dbReference type="Proteomes" id="UP000634134"/>
    </source>
</evidence>
<organism evidence="2 3">
    <name type="scientific">Dyadobacter subterraneus</name>
    <dbReference type="NCBI Taxonomy" id="2773304"/>
    <lineage>
        <taxon>Bacteria</taxon>
        <taxon>Pseudomonadati</taxon>
        <taxon>Bacteroidota</taxon>
        <taxon>Cytophagia</taxon>
        <taxon>Cytophagales</taxon>
        <taxon>Spirosomataceae</taxon>
        <taxon>Dyadobacter</taxon>
    </lineage>
</organism>
<evidence type="ECO:0000256" key="1">
    <source>
        <dbReference type="SAM" id="MobiDB-lite"/>
    </source>
</evidence>
<evidence type="ECO:0000313" key="2">
    <source>
        <dbReference type="EMBL" id="MBE9463709.1"/>
    </source>
</evidence>
<comment type="caution">
    <text evidence="2">The sequence shown here is derived from an EMBL/GenBank/DDBJ whole genome shotgun (WGS) entry which is preliminary data.</text>
</comment>
<dbReference type="RefSeq" id="WP_379993063.1">
    <property type="nucleotide sequence ID" value="NZ_JBHSRU010000036.1"/>
</dbReference>
<proteinExistence type="predicted"/>
<sequence length="102" mass="11526">MPGRNGTRSDQRKHQPLPGAGSYLYRPPDRYDHRAGCHTDLIISSYEKKGPRSFAELSQPETNRSNGCLRWLAIGPQGYPVIGMDYFELDSDHRITGIVGFF</sequence>
<dbReference type="EMBL" id="JACYGY010000001">
    <property type="protein sequence ID" value="MBE9463709.1"/>
    <property type="molecule type" value="Genomic_DNA"/>
</dbReference>
<protein>
    <submittedName>
        <fullName evidence="2">Uncharacterized protein</fullName>
    </submittedName>
</protein>
<reference evidence="3" key="1">
    <citation type="submission" date="2023-07" db="EMBL/GenBank/DDBJ databases">
        <title>Dyadobacter sp. nov 'subterranea' isolated from contaminted grondwater.</title>
        <authorList>
            <person name="Szabo I."/>
            <person name="Al-Omari J."/>
            <person name="Szerdahelyi S.G."/>
            <person name="Rado J."/>
        </authorList>
    </citation>
    <scope>NUCLEOTIDE SEQUENCE [LARGE SCALE GENOMIC DNA]</scope>
    <source>
        <strain evidence="3">UP-52</strain>
    </source>
</reference>
<dbReference type="Proteomes" id="UP000634134">
    <property type="component" value="Unassembled WGS sequence"/>
</dbReference>
<keyword evidence="3" id="KW-1185">Reference proteome</keyword>